<proteinExistence type="predicted"/>
<protein>
    <submittedName>
        <fullName evidence="1">Uncharacterized protein</fullName>
    </submittedName>
</protein>
<dbReference type="AlphaFoldDB" id="A0A7W8GA01"/>
<reference evidence="1 2" key="1">
    <citation type="submission" date="2020-08" db="EMBL/GenBank/DDBJ databases">
        <title>Genomic Encyclopedia of Type Strains, Phase IV (KMG-IV): sequencing the most valuable type-strain genomes for metagenomic binning, comparative biology and taxonomic classification.</title>
        <authorList>
            <person name="Goeker M."/>
        </authorList>
    </citation>
    <scope>NUCLEOTIDE SEQUENCE [LARGE SCALE GENOMIC DNA]</scope>
    <source>
        <strain evidence="1 2">DSM 103462</strain>
    </source>
</reference>
<gene>
    <name evidence="1" type="ORF">HNP76_001979</name>
</gene>
<evidence type="ECO:0000313" key="2">
    <source>
        <dbReference type="Proteomes" id="UP000518887"/>
    </source>
</evidence>
<name>A0A7W8GA01_9SPIR</name>
<sequence>MIIENIVTGKSDLVFDRIADLLRGEEIASLLRRYWIKDVSAEYVLEKIKWGSQNDQ</sequence>
<dbReference type="RefSeq" id="WP_184660023.1">
    <property type="nucleotide sequence ID" value="NZ_CP031518.1"/>
</dbReference>
<organism evidence="1 2">
    <name type="scientific">Treponema ruminis</name>
    <dbReference type="NCBI Taxonomy" id="744515"/>
    <lineage>
        <taxon>Bacteria</taxon>
        <taxon>Pseudomonadati</taxon>
        <taxon>Spirochaetota</taxon>
        <taxon>Spirochaetia</taxon>
        <taxon>Spirochaetales</taxon>
        <taxon>Treponemataceae</taxon>
        <taxon>Treponema</taxon>
    </lineage>
</organism>
<accession>A0A7W8GA01</accession>
<dbReference type="EMBL" id="JACHFQ010000006">
    <property type="protein sequence ID" value="MBB5226598.1"/>
    <property type="molecule type" value="Genomic_DNA"/>
</dbReference>
<dbReference type="Proteomes" id="UP000518887">
    <property type="component" value="Unassembled WGS sequence"/>
</dbReference>
<keyword evidence="2" id="KW-1185">Reference proteome</keyword>
<comment type="caution">
    <text evidence="1">The sequence shown here is derived from an EMBL/GenBank/DDBJ whole genome shotgun (WGS) entry which is preliminary data.</text>
</comment>
<evidence type="ECO:0000313" key="1">
    <source>
        <dbReference type="EMBL" id="MBB5226598.1"/>
    </source>
</evidence>